<keyword evidence="4" id="KW-1185">Reference proteome</keyword>
<accession>A0A5E4A3L5</accession>
<evidence type="ECO:0000313" key="4">
    <source>
        <dbReference type="Proteomes" id="UP000335636"/>
    </source>
</evidence>
<sequence>MGRGHPCAPAVLPEPCWPCRRLPQTVASELWSIALSQRCSAADSEDGFWSPPCCPGRGPLTLAASLCVCVRVCMCVAGVLCRAVGSSQVSSGKRGERGAPARRQ</sequence>
<feature type="region of interest" description="Disordered" evidence="1">
    <location>
        <begin position="85"/>
        <end position="104"/>
    </location>
</feature>
<proteinExistence type="predicted"/>
<gene>
    <name evidence="2" type="ORF">GHT09_007560</name>
    <name evidence="3" type="ORF">MONAX_5E003141</name>
</gene>
<reference evidence="2" key="2">
    <citation type="submission" date="2020-08" db="EMBL/GenBank/DDBJ databases">
        <authorList>
            <person name="Shumante A."/>
            <person name="Zimin A.V."/>
            <person name="Puiu D."/>
            <person name="Salzberg S.L."/>
        </authorList>
    </citation>
    <scope>NUCLEOTIDE SEQUENCE</scope>
    <source>
        <strain evidence="2">WC2-LM</strain>
        <tissue evidence="2">Liver</tissue>
    </source>
</reference>
<dbReference type="AlphaFoldDB" id="A0A5E4A3L5"/>
<organism evidence="3 4">
    <name type="scientific">Marmota monax</name>
    <name type="common">Woodchuck</name>
    <dbReference type="NCBI Taxonomy" id="9995"/>
    <lineage>
        <taxon>Eukaryota</taxon>
        <taxon>Metazoa</taxon>
        <taxon>Chordata</taxon>
        <taxon>Craniata</taxon>
        <taxon>Vertebrata</taxon>
        <taxon>Euteleostomi</taxon>
        <taxon>Mammalia</taxon>
        <taxon>Eutheria</taxon>
        <taxon>Euarchontoglires</taxon>
        <taxon>Glires</taxon>
        <taxon>Rodentia</taxon>
        <taxon>Sciuromorpha</taxon>
        <taxon>Sciuridae</taxon>
        <taxon>Xerinae</taxon>
        <taxon>Marmotini</taxon>
        <taxon>Marmota</taxon>
    </lineage>
</organism>
<evidence type="ECO:0000313" key="2">
    <source>
        <dbReference type="EMBL" id="KAF7464230.1"/>
    </source>
</evidence>
<dbReference type="EMBL" id="CABDUW010000003">
    <property type="protein sequence ID" value="VTJ51312.1"/>
    <property type="molecule type" value="Genomic_DNA"/>
</dbReference>
<dbReference type="Proteomes" id="UP000662637">
    <property type="component" value="Unassembled WGS sequence"/>
</dbReference>
<protein>
    <submittedName>
        <fullName evidence="3">Uncharacterized protein</fullName>
    </submittedName>
</protein>
<evidence type="ECO:0000313" key="3">
    <source>
        <dbReference type="EMBL" id="VTJ51312.1"/>
    </source>
</evidence>
<evidence type="ECO:0000256" key="1">
    <source>
        <dbReference type="SAM" id="MobiDB-lite"/>
    </source>
</evidence>
<reference evidence="3 4" key="1">
    <citation type="submission" date="2019-04" db="EMBL/GenBank/DDBJ databases">
        <authorList>
            <person name="Alioto T."/>
            <person name="Alioto T."/>
        </authorList>
    </citation>
    <scope>NUCLEOTIDE SEQUENCE [LARGE SCALE GENOMIC DNA]</scope>
</reference>
<dbReference type="Proteomes" id="UP000335636">
    <property type="component" value="Unassembled WGS sequence"/>
</dbReference>
<dbReference type="EMBL" id="WJEC01008052">
    <property type="protein sequence ID" value="KAF7464230.1"/>
    <property type="molecule type" value="Genomic_DNA"/>
</dbReference>
<name>A0A5E4A3L5_MARMO</name>
<feature type="compositionally biased region" description="Basic and acidic residues" evidence="1">
    <location>
        <begin position="93"/>
        <end position="104"/>
    </location>
</feature>